<dbReference type="EMBL" id="CAJVPV010000983">
    <property type="protein sequence ID" value="CAG8482171.1"/>
    <property type="molecule type" value="Genomic_DNA"/>
</dbReference>
<evidence type="ECO:0000256" key="1">
    <source>
        <dbReference type="SAM" id="MobiDB-lite"/>
    </source>
</evidence>
<dbReference type="OrthoDB" id="10629423at2759"/>
<sequence>MNHLQNHQEIFKNSYSSIHIIEIEEKLYNKIKMPTNVFIQELEAEDIPGGYPTTPKSDRIGRDMTPILESQPPQDLKNTNDVRSVTENDAESESSNNIQQGTNESHVYAVNDESLPKKSTSDNVENNGFRNKAGENEESSNNVSSTPFLSKDSIPFDLNGDYNINTFPSSEIDSINGHETKHHATPIKTSESDSINGRETKHHVVPIKMSESDSINGRETNHHVTHIKPSENDGRATHHYVSPITTSPENMSYNEENHNTENNSINGRAMQNHVPQIKTSPKNSTSNDESPHYNTPTDSTANDPSSFDRNKNIINVLYTSREVGPDGVSGEKHPDQNDRSSHKSTKKSKINAKIGMLKKKLGKLINL</sequence>
<keyword evidence="3" id="KW-1185">Reference proteome</keyword>
<proteinExistence type="predicted"/>
<evidence type="ECO:0000313" key="2">
    <source>
        <dbReference type="EMBL" id="CAG8482171.1"/>
    </source>
</evidence>
<dbReference type="AlphaFoldDB" id="A0A9N8W9N9"/>
<feature type="compositionally biased region" description="Polar residues" evidence="1">
    <location>
        <begin position="87"/>
        <end position="105"/>
    </location>
</feature>
<organism evidence="2 3">
    <name type="scientific">Acaulospora morrowiae</name>
    <dbReference type="NCBI Taxonomy" id="94023"/>
    <lineage>
        <taxon>Eukaryota</taxon>
        <taxon>Fungi</taxon>
        <taxon>Fungi incertae sedis</taxon>
        <taxon>Mucoromycota</taxon>
        <taxon>Glomeromycotina</taxon>
        <taxon>Glomeromycetes</taxon>
        <taxon>Diversisporales</taxon>
        <taxon>Acaulosporaceae</taxon>
        <taxon>Acaulospora</taxon>
    </lineage>
</organism>
<reference evidence="2" key="1">
    <citation type="submission" date="2021-06" db="EMBL/GenBank/DDBJ databases">
        <authorList>
            <person name="Kallberg Y."/>
            <person name="Tangrot J."/>
            <person name="Rosling A."/>
        </authorList>
    </citation>
    <scope>NUCLEOTIDE SEQUENCE</scope>
    <source>
        <strain evidence="2">CL551</strain>
    </source>
</reference>
<accession>A0A9N8W9N9</accession>
<feature type="compositionally biased region" description="Polar residues" evidence="1">
    <location>
        <begin position="243"/>
        <end position="266"/>
    </location>
</feature>
<comment type="caution">
    <text evidence="2">The sequence shown here is derived from an EMBL/GenBank/DDBJ whole genome shotgun (WGS) entry which is preliminary data.</text>
</comment>
<feature type="compositionally biased region" description="Polar residues" evidence="1">
    <location>
        <begin position="187"/>
        <end position="197"/>
    </location>
</feature>
<feature type="region of interest" description="Disordered" evidence="1">
    <location>
        <begin position="225"/>
        <end position="309"/>
    </location>
</feature>
<name>A0A9N8W9N9_9GLOM</name>
<feature type="compositionally biased region" description="Polar residues" evidence="1">
    <location>
        <begin position="273"/>
        <end position="305"/>
    </location>
</feature>
<feature type="region of interest" description="Disordered" evidence="1">
    <location>
        <begin position="321"/>
        <end position="349"/>
    </location>
</feature>
<feature type="region of interest" description="Disordered" evidence="1">
    <location>
        <begin position="46"/>
        <end position="149"/>
    </location>
</feature>
<protein>
    <submittedName>
        <fullName evidence="2">14806_t:CDS:1</fullName>
    </submittedName>
</protein>
<feature type="region of interest" description="Disordered" evidence="1">
    <location>
        <begin position="173"/>
        <end position="198"/>
    </location>
</feature>
<dbReference type="Proteomes" id="UP000789342">
    <property type="component" value="Unassembled WGS sequence"/>
</dbReference>
<gene>
    <name evidence="2" type="ORF">AMORRO_LOCUS2363</name>
</gene>
<evidence type="ECO:0000313" key="3">
    <source>
        <dbReference type="Proteomes" id="UP000789342"/>
    </source>
</evidence>
<feature type="compositionally biased region" description="Basic and acidic residues" evidence="1">
    <location>
        <begin position="329"/>
        <end position="341"/>
    </location>
</feature>